<feature type="domain" description="Retrotransposon gag" evidence="3">
    <location>
        <begin position="238"/>
        <end position="326"/>
    </location>
</feature>
<sequence length="398" mass="45879">MTSSKKKKALTDLVQPPIPKRRRGTQTEEANSSTPDVQRQEEDVAQDVVKLRKEFTGLKQMIEGLFRGQAFPHVTEEASIDPTWRLEDATRSSAYHLEMQPPYQSLHPEEMAQSPDLREKLNQKREADKIDKRLKPDLREKLNKRREADEIDKQLKNVKERMEAMEKKVTLNTPHLFESEMLSSSPFNKKIDETLPPQGFKLPIMETYDGTSDPIDHLEMFKTNMSIHGANDAIMCKAFPATLKKAARSWYSTLKPKCSFRELGQQFASHFMSSIRHKKTSISLMTLKQSEDEPLRDFVAKFNGEALQVRDLDHMVAIATFTNAVRDRDFTKSLSKKPLKTLPDLLERDKSKYCAFHRDHGHETEGCVDLKNEIESLIRRGYLKGFVKDSHEERGFGD</sequence>
<proteinExistence type="predicted"/>
<organism evidence="4 5">
    <name type="scientific">Corchorus olitorius</name>
    <dbReference type="NCBI Taxonomy" id="93759"/>
    <lineage>
        <taxon>Eukaryota</taxon>
        <taxon>Viridiplantae</taxon>
        <taxon>Streptophyta</taxon>
        <taxon>Embryophyta</taxon>
        <taxon>Tracheophyta</taxon>
        <taxon>Spermatophyta</taxon>
        <taxon>Magnoliopsida</taxon>
        <taxon>eudicotyledons</taxon>
        <taxon>Gunneridae</taxon>
        <taxon>Pentapetalae</taxon>
        <taxon>rosids</taxon>
        <taxon>malvids</taxon>
        <taxon>Malvales</taxon>
        <taxon>Malvaceae</taxon>
        <taxon>Grewioideae</taxon>
        <taxon>Apeibeae</taxon>
        <taxon>Corchorus</taxon>
    </lineage>
</organism>
<accession>A0A1R3KF27</accession>
<dbReference type="InterPro" id="IPR005162">
    <property type="entry name" value="Retrotrans_gag_dom"/>
</dbReference>
<keyword evidence="1" id="KW-0175">Coiled coil</keyword>
<protein>
    <submittedName>
        <fullName evidence="4">Retrotransposon gag protein</fullName>
    </submittedName>
</protein>
<dbReference type="OrthoDB" id="1752139at2759"/>
<evidence type="ECO:0000256" key="1">
    <source>
        <dbReference type="SAM" id="Coils"/>
    </source>
</evidence>
<dbReference type="Proteomes" id="UP000187203">
    <property type="component" value="Unassembled WGS sequence"/>
</dbReference>
<dbReference type="AlphaFoldDB" id="A0A1R3KF27"/>
<comment type="caution">
    <text evidence="4">The sequence shown here is derived from an EMBL/GenBank/DDBJ whole genome shotgun (WGS) entry which is preliminary data.</text>
</comment>
<reference evidence="5" key="1">
    <citation type="submission" date="2013-09" db="EMBL/GenBank/DDBJ databases">
        <title>Corchorus olitorius genome sequencing.</title>
        <authorList>
            <person name="Alam M."/>
            <person name="Haque M.S."/>
            <person name="Islam M.S."/>
            <person name="Emdad E.M."/>
            <person name="Islam M.M."/>
            <person name="Ahmed B."/>
            <person name="Halim A."/>
            <person name="Hossen Q.M.M."/>
            <person name="Hossain M.Z."/>
            <person name="Ahmed R."/>
            <person name="Khan M.M."/>
            <person name="Islam R."/>
            <person name="Rashid M.M."/>
            <person name="Khan S.A."/>
            <person name="Rahman M.S."/>
            <person name="Alam M."/>
            <person name="Yahiya A.S."/>
            <person name="Khan M.S."/>
            <person name="Azam M.S."/>
            <person name="Haque T."/>
            <person name="Lashkar M.Z.H."/>
            <person name="Akhand A.I."/>
            <person name="Morshed G."/>
            <person name="Roy S."/>
            <person name="Uddin K.S."/>
            <person name="Rabeya T."/>
            <person name="Hossain A.S."/>
            <person name="Chowdhury A."/>
            <person name="Snigdha A.R."/>
            <person name="Mortoza M.S."/>
            <person name="Matin S.A."/>
            <person name="Hoque S.M.E."/>
            <person name="Islam M.K."/>
            <person name="Roy D.K."/>
            <person name="Haider R."/>
            <person name="Moosa M.M."/>
            <person name="Elias S.M."/>
            <person name="Hasan A.M."/>
            <person name="Jahan S."/>
            <person name="Shafiuddin M."/>
            <person name="Mahmood N."/>
            <person name="Shommy N.S."/>
        </authorList>
    </citation>
    <scope>NUCLEOTIDE SEQUENCE [LARGE SCALE GENOMIC DNA]</scope>
    <source>
        <strain evidence="5">cv. O-4</strain>
    </source>
</reference>
<evidence type="ECO:0000313" key="5">
    <source>
        <dbReference type="Proteomes" id="UP000187203"/>
    </source>
</evidence>
<gene>
    <name evidence="4" type="ORF">COLO4_08698</name>
</gene>
<evidence type="ECO:0000256" key="2">
    <source>
        <dbReference type="SAM" id="MobiDB-lite"/>
    </source>
</evidence>
<evidence type="ECO:0000313" key="4">
    <source>
        <dbReference type="EMBL" id="OMP05634.1"/>
    </source>
</evidence>
<dbReference type="EMBL" id="AWUE01013929">
    <property type="protein sequence ID" value="OMP05634.1"/>
    <property type="molecule type" value="Genomic_DNA"/>
</dbReference>
<feature type="coiled-coil region" evidence="1">
    <location>
        <begin position="141"/>
        <end position="168"/>
    </location>
</feature>
<feature type="region of interest" description="Disordered" evidence="2">
    <location>
        <begin position="1"/>
        <end position="43"/>
    </location>
</feature>
<dbReference type="PANTHER" id="PTHR33223:SF10">
    <property type="entry name" value="AMINOTRANSFERASE-LIKE PLANT MOBILE DOMAIN-CONTAINING PROTEIN"/>
    <property type="match status" value="1"/>
</dbReference>
<evidence type="ECO:0000259" key="3">
    <source>
        <dbReference type="Pfam" id="PF03732"/>
    </source>
</evidence>
<dbReference type="Pfam" id="PF03732">
    <property type="entry name" value="Retrotrans_gag"/>
    <property type="match status" value="1"/>
</dbReference>
<keyword evidence="5" id="KW-1185">Reference proteome</keyword>
<dbReference type="PANTHER" id="PTHR33223">
    <property type="entry name" value="CCHC-TYPE DOMAIN-CONTAINING PROTEIN"/>
    <property type="match status" value="1"/>
</dbReference>
<name>A0A1R3KF27_9ROSI</name>
<feature type="compositionally biased region" description="Polar residues" evidence="2">
    <location>
        <begin position="27"/>
        <end position="37"/>
    </location>
</feature>
<dbReference type="STRING" id="93759.A0A1R3KF27"/>